<evidence type="ECO:0000313" key="2">
    <source>
        <dbReference type="Proteomes" id="UP000475862"/>
    </source>
</evidence>
<organism evidence="1 2">
    <name type="scientific">Aphis glycines</name>
    <name type="common">Soybean aphid</name>
    <dbReference type="NCBI Taxonomy" id="307491"/>
    <lineage>
        <taxon>Eukaryota</taxon>
        <taxon>Metazoa</taxon>
        <taxon>Ecdysozoa</taxon>
        <taxon>Arthropoda</taxon>
        <taxon>Hexapoda</taxon>
        <taxon>Insecta</taxon>
        <taxon>Pterygota</taxon>
        <taxon>Neoptera</taxon>
        <taxon>Paraneoptera</taxon>
        <taxon>Hemiptera</taxon>
        <taxon>Sternorrhyncha</taxon>
        <taxon>Aphidomorpha</taxon>
        <taxon>Aphidoidea</taxon>
        <taxon>Aphididae</taxon>
        <taxon>Aphidini</taxon>
        <taxon>Aphis</taxon>
        <taxon>Aphis</taxon>
    </lineage>
</organism>
<dbReference type="EMBL" id="VYZN01000007">
    <property type="protein sequence ID" value="KAE9543714.1"/>
    <property type="molecule type" value="Genomic_DNA"/>
</dbReference>
<proteinExistence type="predicted"/>
<accession>A0A6G0U3R0</accession>
<sequence length="202" mass="23074">MKRDNIEINLMGYDNGIGISPPRPQPEGRPLEYDNRKIHFHKSSKNFKNKRILDNLWTTHKHLQKIGDKIVLLMQNHISKSILQPTTIARRRPGITGGSKRLLAVDQQKVIVTVPKRNPEIYCITLKIVPQSVYYSNSKLSRNIGPNEPDQTVRVKIITRIVVFRRTISSRKKTASVILSPGDINIELSDVKVLTLTLMDHV</sequence>
<dbReference type="Proteomes" id="UP000475862">
    <property type="component" value="Unassembled WGS sequence"/>
</dbReference>
<protein>
    <submittedName>
        <fullName evidence="1">Uncharacterized protein</fullName>
    </submittedName>
</protein>
<comment type="caution">
    <text evidence="1">The sequence shown here is derived from an EMBL/GenBank/DDBJ whole genome shotgun (WGS) entry which is preliminary data.</text>
</comment>
<evidence type="ECO:0000313" key="1">
    <source>
        <dbReference type="EMBL" id="KAE9543714.1"/>
    </source>
</evidence>
<dbReference type="AlphaFoldDB" id="A0A6G0U3R0"/>
<name>A0A6G0U3R0_APHGL</name>
<keyword evidence="2" id="KW-1185">Reference proteome</keyword>
<reference evidence="1 2" key="1">
    <citation type="submission" date="2019-08" db="EMBL/GenBank/DDBJ databases">
        <title>The genome of the soybean aphid Biotype 1, its phylome, world population structure and adaptation to the North American continent.</title>
        <authorList>
            <person name="Giordano R."/>
            <person name="Donthu R.K."/>
            <person name="Hernandez A.G."/>
            <person name="Wright C.L."/>
            <person name="Zimin A.V."/>
        </authorList>
    </citation>
    <scope>NUCLEOTIDE SEQUENCE [LARGE SCALE GENOMIC DNA]</scope>
    <source>
        <tissue evidence="1">Whole aphids</tissue>
    </source>
</reference>
<gene>
    <name evidence="1" type="ORF">AGLY_002110</name>
</gene>